<evidence type="ECO:0000313" key="1">
    <source>
        <dbReference type="EMBL" id="EDM03347.1"/>
    </source>
</evidence>
<protein>
    <submittedName>
        <fullName evidence="1">RCG61910</fullName>
    </submittedName>
</protein>
<proteinExistence type="predicted"/>
<reference evidence="2" key="1">
    <citation type="submission" date="2005-09" db="EMBL/GenBank/DDBJ databases">
        <authorList>
            <person name="Mural R.J."/>
            <person name="Li P.W."/>
            <person name="Adams M.D."/>
            <person name="Amanatides P.G."/>
            <person name="Baden-Tillson H."/>
            <person name="Barnstead M."/>
            <person name="Chin S.H."/>
            <person name="Dew I."/>
            <person name="Evans C.A."/>
            <person name="Ferriera S."/>
            <person name="Flanigan M."/>
            <person name="Fosler C."/>
            <person name="Glodek A."/>
            <person name="Gu Z."/>
            <person name="Holt R.A."/>
            <person name="Jennings D."/>
            <person name="Kraft C.L."/>
            <person name="Lu F."/>
            <person name="Nguyen T."/>
            <person name="Nusskern D.R."/>
            <person name="Pfannkoch C.M."/>
            <person name="Sitter C."/>
            <person name="Sutton G.G."/>
            <person name="Venter J.C."/>
            <person name="Wang Z."/>
            <person name="Woodage T."/>
            <person name="Zheng X.H."/>
            <person name="Zhong F."/>
        </authorList>
    </citation>
    <scope>NUCLEOTIDE SEQUENCE [LARGE SCALE GENOMIC DNA]</scope>
    <source>
        <strain>BN</strain>
        <strain evidence="2">Sprague-Dawley</strain>
    </source>
</reference>
<organism evidence="1 2">
    <name type="scientific">Rattus norvegicus</name>
    <name type="common">Rat</name>
    <dbReference type="NCBI Taxonomy" id="10116"/>
    <lineage>
        <taxon>Eukaryota</taxon>
        <taxon>Metazoa</taxon>
        <taxon>Chordata</taxon>
        <taxon>Craniata</taxon>
        <taxon>Vertebrata</taxon>
        <taxon>Euteleostomi</taxon>
        <taxon>Mammalia</taxon>
        <taxon>Eutheria</taxon>
        <taxon>Euarchontoglires</taxon>
        <taxon>Glires</taxon>
        <taxon>Rodentia</taxon>
        <taxon>Myomorpha</taxon>
        <taxon>Muroidea</taxon>
        <taxon>Muridae</taxon>
        <taxon>Murinae</taxon>
        <taxon>Rattus</taxon>
    </lineage>
</organism>
<dbReference type="AlphaFoldDB" id="A6HBE2"/>
<gene>
    <name evidence="1" type="ORF">rCG_61910</name>
</gene>
<accession>A6HBE2</accession>
<dbReference type="Proteomes" id="UP000234681">
    <property type="component" value="Chromosome 6"/>
</dbReference>
<evidence type="ECO:0000313" key="2">
    <source>
        <dbReference type="Proteomes" id="UP000234681"/>
    </source>
</evidence>
<name>A6HBE2_RAT</name>
<dbReference type="EMBL" id="CH473947">
    <property type="protein sequence ID" value="EDM03347.1"/>
    <property type="molecule type" value="Genomic_DNA"/>
</dbReference>
<sequence length="72" mass="7463">MSTHGGAHDFSHIYCRGWHCPLSIGRKALDSEGLLPQCRGMRLAWVGGSGSVLIEAGRGGGGMGEPGKGDNI</sequence>